<feature type="coiled-coil region" evidence="1">
    <location>
        <begin position="8"/>
        <end position="70"/>
    </location>
</feature>
<dbReference type="AlphaFoldDB" id="A0A0A0IHL5"/>
<protein>
    <submittedName>
        <fullName evidence="2">Uncharacterized protein</fullName>
    </submittedName>
</protein>
<gene>
    <name evidence="2" type="ORF">Z955_09585</name>
</gene>
<evidence type="ECO:0000313" key="2">
    <source>
        <dbReference type="EMBL" id="KGM99060.1"/>
    </source>
</evidence>
<accession>A0A0A0IHL5</accession>
<proteinExistence type="predicted"/>
<dbReference type="Proteomes" id="UP000030014">
    <property type="component" value="Unassembled WGS sequence"/>
</dbReference>
<organism evidence="2 3">
    <name type="scientific">Clostridium botulinum C/D str. DC5</name>
    <dbReference type="NCBI Taxonomy" id="1443128"/>
    <lineage>
        <taxon>Bacteria</taxon>
        <taxon>Bacillati</taxon>
        <taxon>Bacillota</taxon>
        <taxon>Clostridia</taxon>
        <taxon>Eubacteriales</taxon>
        <taxon>Clostridiaceae</taxon>
        <taxon>Clostridium</taxon>
    </lineage>
</organism>
<dbReference type="EMBL" id="JDRY01000040">
    <property type="protein sequence ID" value="KGM99060.1"/>
    <property type="molecule type" value="Genomic_DNA"/>
</dbReference>
<name>A0A0A0IHL5_CLOBO</name>
<evidence type="ECO:0000256" key="1">
    <source>
        <dbReference type="SAM" id="Coils"/>
    </source>
</evidence>
<reference evidence="2 3" key="1">
    <citation type="submission" date="2014-01" db="EMBL/GenBank/DDBJ databases">
        <title>Plasmidome dynamics in the species complex Clostridium novyi sensu lato converts strains of independent lineages into distinctly different pathogens.</title>
        <authorList>
            <person name="Skarin H."/>
            <person name="Segerman B."/>
        </authorList>
    </citation>
    <scope>NUCLEOTIDE SEQUENCE [LARGE SCALE GENOMIC DNA]</scope>
    <source>
        <strain evidence="2 3">DC5</strain>
    </source>
</reference>
<keyword evidence="1" id="KW-0175">Coiled coil</keyword>
<evidence type="ECO:0000313" key="3">
    <source>
        <dbReference type="Proteomes" id="UP000030014"/>
    </source>
</evidence>
<dbReference type="RefSeq" id="WP_039257497.1">
    <property type="nucleotide sequence ID" value="NZ_JDRY01000040.1"/>
</dbReference>
<comment type="caution">
    <text evidence="2">The sequence shown here is derived from an EMBL/GenBank/DDBJ whole genome shotgun (WGS) entry which is preliminary data.</text>
</comment>
<sequence length="152" mass="18421">MEREEFQKKILNNYIKKKENQIESLKNKALNMNKNIEKEIDTMKKNKQVLEKLKQKKSMLLNQYNYLLNKVKYEGIFINIRNNNYSIKQWENLFIIKQNKEFIIVNKKGEHLDILQKELVGILYNELIEKRYSLMVMRISSRVIVARLIIKN</sequence>